<keyword evidence="9" id="KW-0472">Membrane</keyword>
<evidence type="ECO:0000313" key="12">
    <source>
        <dbReference type="EMBL" id="CAL5134660.1"/>
    </source>
</evidence>
<dbReference type="Proteomes" id="UP001497525">
    <property type="component" value="Unassembled WGS sequence"/>
</dbReference>
<name>A0AAV2TBY3_CALDB</name>
<evidence type="ECO:0000313" key="13">
    <source>
        <dbReference type="Proteomes" id="UP001497525"/>
    </source>
</evidence>
<organism evidence="12 13">
    <name type="scientific">Calicophoron daubneyi</name>
    <name type="common">Rumen fluke</name>
    <name type="synonym">Paramphistomum daubneyi</name>
    <dbReference type="NCBI Taxonomy" id="300641"/>
    <lineage>
        <taxon>Eukaryota</taxon>
        <taxon>Metazoa</taxon>
        <taxon>Spiralia</taxon>
        <taxon>Lophotrochozoa</taxon>
        <taxon>Platyhelminthes</taxon>
        <taxon>Trematoda</taxon>
        <taxon>Digenea</taxon>
        <taxon>Plagiorchiida</taxon>
        <taxon>Pronocephalata</taxon>
        <taxon>Paramphistomoidea</taxon>
        <taxon>Paramphistomidae</taxon>
        <taxon>Calicophoron</taxon>
    </lineage>
</organism>
<dbReference type="EMBL" id="CAXLJL010000213">
    <property type="protein sequence ID" value="CAL5134660.1"/>
    <property type="molecule type" value="Genomic_DNA"/>
</dbReference>
<evidence type="ECO:0000256" key="3">
    <source>
        <dbReference type="ARBA" id="ARBA00022676"/>
    </source>
</evidence>
<feature type="region of interest" description="Disordered" evidence="11">
    <location>
        <begin position="1"/>
        <end position="24"/>
    </location>
</feature>
<dbReference type="Pfam" id="PF01762">
    <property type="entry name" value="Galactosyl_T"/>
    <property type="match status" value="1"/>
</dbReference>
<keyword evidence="4" id="KW-0808">Transferase</keyword>
<keyword evidence="3 10" id="KW-0328">Glycosyltransferase</keyword>
<evidence type="ECO:0000256" key="8">
    <source>
        <dbReference type="ARBA" id="ARBA00023034"/>
    </source>
</evidence>
<evidence type="ECO:0000256" key="10">
    <source>
        <dbReference type="RuleBase" id="RU363063"/>
    </source>
</evidence>
<dbReference type="EC" id="2.4.1.-" evidence="10"/>
<evidence type="ECO:0000256" key="5">
    <source>
        <dbReference type="ARBA" id="ARBA00022692"/>
    </source>
</evidence>
<protein>
    <recommendedName>
        <fullName evidence="10">Hexosyltransferase</fullName>
        <ecNumber evidence="10">2.4.1.-</ecNumber>
    </recommendedName>
</protein>
<dbReference type="GO" id="GO:0006493">
    <property type="term" value="P:protein O-linked glycosylation"/>
    <property type="evidence" value="ECO:0007669"/>
    <property type="project" value="TreeGrafter"/>
</dbReference>
<proteinExistence type="inferred from homology"/>
<dbReference type="PANTHER" id="PTHR11214">
    <property type="entry name" value="BETA-1,3-N-ACETYLGLUCOSAMINYLTRANSFERASE"/>
    <property type="match status" value="1"/>
</dbReference>
<comment type="similarity">
    <text evidence="2 10">Belongs to the glycosyltransferase 31 family.</text>
</comment>
<evidence type="ECO:0000256" key="1">
    <source>
        <dbReference type="ARBA" id="ARBA00004323"/>
    </source>
</evidence>
<keyword evidence="6" id="KW-0735">Signal-anchor</keyword>
<comment type="subcellular location">
    <subcellularLocation>
        <location evidence="1 10">Golgi apparatus membrane</location>
        <topology evidence="1 10">Single-pass type II membrane protein</topology>
    </subcellularLocation>
</comment>
<keyword evidence="8 10" id="KW-0333">Golgi apparatus</keyword>
<evidence type="ECO:0000256" key="6">
    <source>
        <dbReference type="ARBA" id="ARBA00022968"/>
    </source>
</evidence>
<dbReference type="PANTHER" id="PTHR11214:SF314">
    <property type="entry name" value="HEXOSYLTRANSFERASE"/>
    <property type="match status" value="1"/>
</dbReference>
<evidence type="ECO:0000256" key="7">
    <source>
        <dbReference type="ARBA" id="ARBA00022989"/>
    </source>
</evidence>
<reference evidence="12" key="1">
    <citation type="submission" date="2024-06" db="EMBL/GenBank/DDBJ databases">
        <authorList>
            <person name="Liu X."/>
            <person name="Lenzi L."/>
            <person name="Haldenby T S."/>
            <person name="Uol C."/>
        </authorList>
    </citation>
    <scope>NUCLEOTIDE SEQUENCE</scope>
</reference>
<dbReference type="AlphaFoldDB" id="A0AAV2TBY3"/>
<dbReference type="InterPro" id="IPR002659">
    <property type="entry name" value="Glyco_trans_31"/>
</dbReference>
<evidence type="ECO:0000256" key="9">
    <source>
        <dbReference type="ARBA" id="ARBA00023136"/>
    </source>
</evidence>
<evidence type="ECO:0000256" key="4">
    <source>
        <dbReference type="ARBA" id="ARBA00022679"/>
    </source>
</evidence>
<sequence>MDNIMNSSKRKETGRASPTSNCRKWPPSNIRDLVVKETGILDLTLRPSVKRQRDKMLESDIHYSLLRKLYTGNATGSNSFENIALIDSAVRIRGYTPDFNLYPQVMDMRKTVAAVKFGEPVDEAPINDPDVLVITSPIATCQSKHLRSEKFTYPLDLVVIIKSCVLCFENRKRARTTFMPRKMWGGFRIQFMFVVGLPHILPSSLLTIDGVRITYRHARLTNRTQLKAARERLFRESSEYGDLLIGGFRDSYYNLTLKLILTFRWASVFCLSQTPIFLFMDDDFAVIP</sequence>
<keyword evidence="7" id="KW-1133">Transmembrane helix</keyword>
<dbReference type="GO" id="GO:0016758">
    <property type="term" value="F:hexosyltransferase activity"/>
    <property type="evidence" value="ECO:0007669"/>
    <property type="project" value="InterPro"/>
</dbReference>
<evidence type="ECO:0000256" key="11">
    <source>
        <dbReference type="SAM" id="MobiDB-lite"/>
    </source>
</evidence>
<gene>
    <name evidence="12" type="ORF">CDAUBV1_LOCUS8515</name>
</gene>
<feature type="non-terminal residue" evidence="12">
    <location>
        <position position="288"/>
    </location>
</feature>
<dbReference type="GO" id="GO:0000139">
    <property type="term" value="C:Golgi membrane"/>
    <property type="evidence" value="ECO:0007669"/>
    <property type="project" value="UniProtKB-SubCell"/>
</dbReference>
<evidence type="ECO:0000256" key="2">
    <source>
        <dbReference type="ARBA" id="ARBA00008661"/>
    </source>
</evidence>
<comment type="caution">
    <text evidence="12">The sequence shown here is derived from an EMBL/GenBank/DDBJ whole genome shotgun (WGS) entry which is preliminary data.</text>
</comment>
<keyword evidence="5" id="KW-0812">Transmembrane</keyword>
<accession>A0AAV2TBY3</accession>